<keyword evidence="2" id="KW-0472">Membrane</keyword>
<evidence type="ECO:0000256" key="2">
    <source>
        <dbReference type="SAM" id="Phobius"/>
    </source>
</evidence>
<feature type="transmembrane region" description="Helical" evidence="2">
    <location>
        <begin position="159"/>
        <end position="180"/>
    </location>
</feature>
<feature type="transmembrane region" description="Helical" evidence="2">
    <location>
        <begin position="68"/>
        <end position="92"/>
    </location>
</feature>
<evidence type="ECO:0000313" key="3">
    <source>
        <dbReference type="EMBL" id="GGK30393.1"/>
    </source>
</evidence>
<feature type="transmembrane region" description="Helical" evidence="2">
    <location>
        <begin position="121"/>
        <end position="139"/>
    </location>
</feature>
<sequence length="300" mass="31766">MAPPPGPDRRGLLGRLLAPRPAPALTEARAIAVRAGQLWGAVAALALAAVAFRLWVTVLVQPYAWTLPAWLALPVLTLATAAAAAAPVLLLARLIRAQSPPRGLLAAPEVRPRWWLRGRGFPVAPTPWLGVPLLLYLSWATGTLPLTMHADGRLAAGPAALLAGLTLVQPPLAAVAWYVARGPQLALTPQGVLLRGARSGPQGRLVPWADVDLSGVAGPRRRALPLAPGVEVPLSWLWVDPLFLARAVRHYAAHPEHRAAIGTPLELIRLRAALAAADDRPAARIPRQREAAGEHDRLAG</sequence>
<feature type="region of interest" description="Disordered" evidence="1">
    <location>
        <begin position="281"/>
        <end position="300"/>
    </location>
</feature>
<dbReference type="Proteomes" id="UP000662200">
    <property type="component" value="Unassembled WGS sequence"/>
</dbReference>
<keyword evidence="2" id="KW-1133">Transmembrane helix</keyword>
<gene>
    <name evidence="3" type="ORF">GCM10010124_23960</name>
</gene>
<accession>A0A8J3FJS9</accession>
<keyword evidence="2" id="KW-0812">Transmembrane</keyword>
<evidence type="ECO:0000313" key="4">
    <source>
        <dbReference type="Proteomes" id="UP000662200"/>
    </source>
</evidence>
<keyword evidence="4" id="KW-1185">Reference proteome</keyword>
<feature type="transmembrane region" description="Helical" evidence="2">
    <location>
        <begin position="38"/>
        <end position="56"/>
    </location>
</feature>
<organism evidence="3 4">
    <name type="scientific">Pilimelia terevasa</name>
    <dbReference type="NCBI Taxonomy" id="53372"/>
    <lineage>
        <taxon>Bacteria</taxon>
        <taxon>Bacillati</taxon>
        <taxon>Actinomycetota</taxon>
        <taxon>Actinomycetes</taxon>
        <taxon>Micromonosporales</taxon>
        <taxon>Micromonosporaceae</taxon>
        <taxon>Pilimelia</taxon>
    </lineage>
</organism>
<evidence type="ECO:0000256" key="1">
    <source>
        <dbReference type="SAM" id="MobiDB-lite"/>
    </source>
</evidence>
<dbReference type="AlphaFoldDB" id="A0A8J3FJS9"/>
<dbReference type="EMBL" id="BMQC01000007">
    <property type="protein sequence ID" value="GGK30393.1"/>
    <property type="molecule type" value="Genomic_DNA"/>
</dbReference>
<comment type="caution">
    <text evidence="3">The sequence shown here is derived from an EMBL/GenBank/DDBJ whole genome shotgun (WGS) entry which is preliminary data.</text>
</comment>
<name>A0A8J3FJS9_9ACTN</name>
<reference evidence="3" key="2">
    <citation type="submission" date="2020-09" db="EMBL/GenBank/DDBJ databases">
        <authorList>
            <person name="Sun Q."/>
            <person name="Ohkuma M."/>
        </authorList>
    </citation>
    <scope>NUCLEOTIDE SEQUENCE</scope>
    <source>
        <strain evidence="3">JCM 3091</strain>
    </source>
</reference>
<proteinExistence type="predicted"/>
<protein>
    <submittedName>
        <fullName evidence="3">Uncharacterized protein</fullName>
    </submittedName>
</protein>
<reference evidence="3" key="1">
    <citation type="journal article" date="2014" name="Int. J. Syst. Evol. Microbiol.">
        <title>Complete genome sequence of Corynebacterium casei LMG S-19264T (=DSM 44701T), isolated from a smear-ripened cheese.</title>
        <authorList>
            <consortium name="US DOE Joint Genome Institute (JGI-PGF)"/>
            <person name="Walter F."/>
            <person name="Albersmeier A."/>
            <person name="Kalinowski J."/>
            <person name="Ruckert C."/>
        </authorList>
    </citation>
    <scope>NUCLEOTIDE SEQUENCE</scope>
    <source>
        <strain evidence="3">JCM 3091</strain>
    </source>
</reference>